<keyword evidence="2" id="KW-0472">Membrane</keyword>
<feature type="compositionally biased region" description="Basic and acidic residues" evidence="1">
    <location>
        <begin position="168"/>
        <end position="185"/>
    </location>
</feature>
<sequence>MGHLLFSWLSLSFIFSLVQGHIFDCFGKCRCYPDQKIIQCPTELRNQLGLSSKAAIEGFHVDDFKKANHPDFKELKVVPEGTFKPLTTRAPRKYGKSRPRRDMDSWNRFKAWLIDFQRKIQNWFSYIIAVGCCVCCLTCMAWIVCALCFFKREKKCTHTVHIVVEKDPESLKRGSKSPKNEKDEQLESPGGGPMENGSFTNPLQPSDYGRSSKRSSRKEEEPKNMESIGGENVENSRKSSSKKSQKNEPESRKSSKKSSKKEGGSKKSNSKKSIKSERQDAGNDFGTTFSIQMDSDDNFQNSQKFGFFEKISRSIFQPRQ</sequence>
<reference evidence="4 5" key="1">
    <citation type="submission" date="2022-05" db="EMBL/GenBank/DDBJ databases">
        <title>Chromosome-level reference genomes for two strains of Caenorhabditis briggsae: an improved platform for comparative genomics.</title>
        <authorList>
            <person name="Stevens L."/>
            <person name="Andersen E.C."/>
        </authorList>
    </citation>
    <scope>NUCLEOTIDE SEQUENCE [LARGE SCALE GENOMIC DNA]</scope>
    <source>
        <strain evidence="4">QX1410_ONT</strain>
        <tissue evidence="4">Whole-organism</tissue>
    </source>
</reference>
<evidence type="ECO:0000256" key="2">
    <source>
        <dbReference type="SAM" id="Phobius"/>
    </source>
</evidence>
<organism evidence="4 5">
    <name type="scientific">Caenorhabditis briggsae</name>
    <dbReference type="NCBI Taxonomy" id="6238"/>
    <lineage>
        <taxon>Eukaryota</taxon>
        <taxon>Metazoa</taxon>
        <taxon>Ecdysozoa</taxon>
        <taxon>Nematoda</taxon>
        <taxon>Chromadorea</taxon>
        <taxon>Rhabditida</taxon>
        <taxon>Rhabditina</taxon>
        <taxon>Rhabditomorpha</taxon>
        <taxon>Rhabditoidea</taxon>
        <taxon>Rhabditidae</taxon>
        <taxon>Peloderinae</taxon>
        <taxon>Caenorhabditis</taxon>
    </lineage>
</organism>
<keyword evidence="3" id="KW-0732">Signal</keyword>
<protein>
    <submittedName>
        <fullName evidence="4">Uncharacterized protein</fullName>
    </submittedName>
</protein>
<keyword evidence="2" id="KW-0812">Transmembrane</keyword>
<proteinExistence type="predicted"/>
<dbReference type="AlphaFoldDB" id="A0AAE9DXU3"/>
<evidence type="ECO:0000256" key="1">
    <source>
        <dbReference type="SAM" id="MobiDB-lite"/>
    </source>
</evidence>
<keyword evidence="2" id="KW-1133">Transmembrane helix</keyword>
<feature type="transmembrane region" description="Helical" evidence="2">
    <location>
        <begin position="123"/>
        <end position="150"/>
    </location>
</feature>
<evidence type="ECO:0000313" key="5">
    <source>
        <dbReference type="Proteomes" id="UP000827892"/>
    </source>
</evidence>
<dbReference type="EMBL" id="CP090891">
    <property type="protein sequence ID" value="ULU13723.1"/>
    <property type="molecule type" value="Genomic_DNA"/>
</dbReference>
<feature type="signal peptide" evidence="3">
    <location>
        <begin position="1"/>
        <end position="20"/>
    </location>
</feature>
<accession>A0AAE9DXU3</accession>
<dbReference type="Proteomes" id="UP000827892">
    <property type="component" value="Chromosome I"/>
</dbReference>
<name>A0AAE9DXU3_CAEBR</name>
<evidence type="ECO:0000313" key="4">
    <source>
        <dbReference type="EMBL" id="ULU13723.1"/>
    </source>
</evidence>
<feature type="chain" id="PRO_5042268978" evidence="3">
    <location>
        <begin position="21"/>
        <end position="320"/>
    </location>
</feature>
<evidence type="ECO:0000256" key="3">
    <source>
        <dbReference type="SAM" id="SignalP"/>
    </source>
</evidence>
<feature type="compositionally biased region" description="Polar residues" evidence="1">
    <location>
        <begin position="285"/>
        <end position="300"/>
    </location>
</feature>
<gene>
    <name evidence="4" type="ORF">L3Y34_016301</name>
</gene>
<feature type="region of interest" description="Disordered" evidence="1">
    <location>
        <begin position="168"/>
        <end position="300"/>
    </location>
</feature>